<dbReference type="EMBL" id="BOQT01000004">
    <property type="protein sequence ID" value="GIN20528.1"/>
    <property type="molecule type" value="Genomic_DNA"/>
</dbReference>
<sequence length="48" mass="5936">MKNELKIRSKLIMDNQFVDFLFYLDCISPDKYKTLETLTTRKRWHILE</sequence>
<dbReference type="Proteomes" id="UP000680279">
    <property type="component" value="Unassembled WGS sequence"/>
</dbReference>
<gene>
    <name evidence="1" type="ORF">J1TS3_16620</name>
</gene>
<reference evidence="1 2" key="1">
    <citation type="submission" date="2021-03" db="EMBL/GenBank/DDBJ databases">
        <title>Antimicrobial resistance genes in bacteria isolated from Japanese honey, and their potential for conferring macrolide and lincosamide resistance in the American foulbrood pathogen Paenibacillus larvae.</title>
        <authorList>
            <person name="Okamoto M."/>
            <person name="Kumagai M."/>
            <person name="Kanamori H."/>
            <person name="Takamatsu D."/>
        </authorList>
    </citation>
    <scope>NUCLEOTIDE SEQUENCE [LARGE SCALE GENOMIC DNA]</scope>
    <source>
        <strain evidence="1 2">J1TS3</strain>
    </source>
</reference>
<comment type="caution">
    <text evidence="1">The sequence shown here is derived from an EMBL/GenBank/DDBJ whole genome shotgun (WGS) entry which is preliminary data.</text>
</comment>
<keyword evidence="2" id="KW-1185">Reference proteome</keyword>
<evidence type="ECO:0000313" key="1">
    <source>
        <dbReference type="EMBL" id="GIN20528.1"/>
    </source>
</evidence>
<evidence type="ECO:0000313" key="2">
    <source>
        <dbReference type="Proteomes" id="UP000680279"/>
    </source>
</evidence>
<proteinExistence type="predicted"/>
<accession>A0ABQ4K466</accession>
<protein>
    <submittedName>
        <fullName evidence="1">Uncharacterized protein</fullName>
    </submittedName>
</protein>
<name>A0ABQ4K466_9BACI</name>
<organism evidence="1 2">
    <name type="scientific">Siminovitchia fordii</name>
    <dbReference type="NCBI Taxonomy" id="254759"/>
    <lineage>
        <taxon>Bacteria</taxon>
        <taxon>Bacillati</taxon>
        <taxon>Bacillota</taxon>
        <taxon>Bacilli</taxon>
        <taxon>Bacillales</taxon>
        <taxon>Bacillaceae</taxon>
        <taxon>Siminovitchia</taxon>
    </lineage>
</organism>